<evidence type="ECO:0000256" key="2">
    <source>
        <dbReference type="ARBA" id="ARBA00022475"/>
    </source>
</evidence>
<comment type="caution">
    <text evidence="8">The sequence shown here is derived from an EMBL/GenBank/DDBJ whole genome shotgun (WGS) entry which is preliminary data.</text>
</comment>
<keyword evidence="4 7" id="KW-1133">Transmembrane helix</keyword>
<sequence>MIRGLLGLLSCQLVGTFLVSAFHLKVPGSVLGMLLLLLLLIWRKPDADADVLKAGDRVLDELPLLFIPAGVGVIGCLGIIRAHWAVLSVGLVLPWAAGLIVTTGAASLVKTMLVADTDELDDQADALVGNSQRMEGIEPHRTTPDAGVEQ</sequence>
<evidence type="ECO:0000313" key="9">
    <source>
        <dbReference type="Proteomes" id="UP001596266"/>
    </source>
</evidence>
<name>A0ABW1X4X4_9ACTN</name>
<organism evidence="8 9">
    <name type="scientific">Luteococcus sanguinis</name>
    <dbReference type="NCBI Taxonomy" id="174038"/>
    <lineage>
        <taxon>Bacteria</taxon>
        <taxon>Bacillati</taxon>
        <taxon>Actinomycetota</taxon>
        <taxon>Actinomycetes</taxon>
        <taxon>Propionibacteriales</taxon>
        <taxon>Propionibacteriaceae</taxon>
        <taxon>Luteococcus</taxon>
    </lineage>
</organism>
<reference evidence="9" key="1">
    <citation type="journal article" date="2019" name="Int. J. Syst. Evol. Microbiol.">
        <title>The Global Catalogue of Microorganisms (GCM) 10K type strain sequencing project: providing services to taxonomists for standard genome sequencing and annotation.</title>
        <authorList>
            <consortium name="The Broad Institute Genomics Platform"/>
            <consortium name="The Broad Institute Genome Sequencing Center for Infectious Disease"/>
            <person name="Wu L."/>
            <person name="Ma J."/>
        </authorList>
    </citation>
    <scope>NUCLEOTIDE SEQUENCE [LARGE SCALE GENOMIC DNA]</scope>
    <source>
        <strain evidence="9">CGMCC 1.15277</strain>
    </source>
</reference>
<gene>
    <name evidence="8" type="ORF">ACFP57_09430</name>
</gene>
<comment type="subcellular location">
    <subcellularLocation>
        <location evidence="1">Cell membrane</location>
        <topology evidence="1">Multi-pass membrane protein</topology>
    </subcellularLocation>
</comment>
<feature type="transmembrane region" description="Helical" evidence="7">
    <location>
        <begin position="26"/>
        <end position="42"/>
    </location>
</feature>
<protein>
    <submittedName>
        <fullName evidence="8">CidA/LrgA family protein</fullName>
    </submittedName>
</protein>
<evidence type="ECO:0000256" key="4">
    <source>
        <dbReference type="ARBA" id="ARBA00022989"/>
    </source>
</evidence>
<feature type="transmembrane region" description="Helical" evidence="7">
    <location>
        <begin position="86"/>
        <end position="109"/>
    </location>
</feature>
<evidence type="ECO:0000256" key="7">
    <source>
        <dbReference type="SAM" id="Phobius"/>
    </source>
</evidence>
<proteinExistence type="predicted"/>
<dbReference type="InterPro" id="IPR005538">
    <property type="entry name" value="LrgA/CidA"/>
</dbReference>
<feature type="transmembrane region" description="Helical" evidence="7">
    <location>
        <begin position="62"/>
        <end position="80"/>
    </location>
</feature>
<dbReference type="PANTHER" id="PTHR33931">
    <property type="entry name" value="HOLIN-LIKE PROTEIN CIDA-RELATED"/>
    <property type="match status" value="1"/>
</dbReference>
<keyword evidence="9" id="KW-1185">Reference proteome</keyword>
<dbReference type="Proteomes" id="UP001596266">
    <property type="component" value="Unassembled WGS sequence"/>
</dbReference>
<accession>A0ABW1X4X4</accession>
<evidence type="ECO:0000256" key="5">
    <source>
        <dbReference type="ARBA" id="ARBA00023136"/>
    </source>
</evidence>
<evidence type="ECO:0000256" key="6">
    <source>
        <dbReference type="SAM" id="MobiDB-lite"/>
    </source>
</evidence>
<evidence type="ECO:0000256" key="3">
    <source>
        <dbReference type="ARBA" id="ARBA00022692"/>
    </source>
</evidence>
<feature type="region of interest" description="Disordered" evidence="6">
    <location>
        <begin position="131"/>
        <end position="150"/>
    </location>
</feature>
<dbReference type="Pfam" id="PF03788">
    <property type="entry name" value="LrgA"/>
    <property type="match status" value="1"/>
</dbReference>
<keyword evidence="2" id="KW-1003">Cell membrane</keyword>
<dbReference type="EMBL" id="JBHSUA010000018">
    <property type="protein sequence ID" value="MFC6397197.1"/>
    <property type="molecule type" value="Genomic_DNA"/>
</dbReference>
<evidence type="ECO:0000313" key="8">
    <source>
        <dbReference type="EMBL" id="MFC6397197.1"/>
    </source>
</evidence>
<evidence type="ECO:0000256" key="1">
    <source>
        <dbReference type="ARBA" id="ARBA00004651"/>
    </source>
</evidence>
<dbReference type="PANTHER" id="PTHR33931:SF2">
    <property type="entry name" value="HOLIN-LIKE PROTEIN CIDA"/>
    <property type="match status" value="1"/>
</dbReference>
<keyword evidence="5 7" id="KW-0472">Membrane</keyword>
<dbReference type="RefSeq" id="WP_343884605.1">
    <property type="nucleotide sequence ID" value="NZ_BAAAKI010000003.1"/>
</dbReference>
<keyword evidence="3 7" id="KW-0812">Transmembrane</keyword>